<protein>
    <submittedName>
        <fullName evidence="1">Uncharacterized protein</fullName>
    </submittedName>
</protein>
<name>L5L711_PTEAL</name>
<reference evidence="2" key="1">
    <citation type="journal article" date="2013" name="Science">
        <title>Comparative analysis of bat genomes provides insight into the evolution of flight and immunity.</title>
        <authorList>
            <person name="Zhang G."/>
            <person name="Cowled C."/>
            <person name="Shi Z."/>
            <person name="Huang Z."/>
            <person name="Bishop-Lilly K.A."/>
            <person name="Fang X."/>
            <person name="Wynne J.W."/>
            <person name="Xiong Z."/>
            <person name="Baker M.L."/>
            <person name="Zhao W."/>
            <person name="Tachedjian M."/>
            <person name="Zhu Y."/>
            <person name="Zhou P."/>
            <person name="Jiang X."/>
            <person name="Ng J."/>
            <person name="Yang L."/>
            <person name="Wu L."/>
            <person name="Xiao J."/>
            <person name="Feng Y."/>
            <person name="Chen Y."/>
            <person name="Sun X."/>
            <person name="Zhang Y."/>
            <person name="Marsh G.A."/>
            <person name="Crameri G."/>
            <person name="Broder C.C."/>
            <person name="Frey K.G."/>
            <person name="Wang L.F."/>
            <person name="Wang J."/>
        </authorList>
    </citation>
    <scope>NUCLEOTIDE SEQUENCE [LARGE SCALE GENOMIC DNA]</scope>
</reference>
<evidence type="ECO:0000313" key="1">
    <source>
        <dbReference type="EMBL" id="ELK19514.1"/>
    </source>
</evidence>
<proteinExistence type="predicted"/>
<organism evidence="1 2">
    <name type="scientific">Pteropus alecto</name>
    <name type="common">Black flying fox</name>
    <dbReference type="NCBI Taxonomy" id="9402"/>
    <lineage>
        <taxon>Eukaryota</taxon>
        <taxon>Metazoa</taxon>
        <taxon>Chordata</taxon>
        <taxon>Craniata</taxon>
        <taxon>Vertebrata</taxon>
        <taxon>Euteleostomi</taxon>
        <taxon>Mammalia</taxon>
        <taxon>Eutheria</taxon>
        <taxon>Laurasiatheria</taxon>
        <taxon>Chiroptera</taxon>
        <taxon>Yinpterochiroptera</taxon>
        <taxon>Pteropodoidea</taxon>
        <taxon>Pteropodidae</taxon>
        <taxon>Pteropodinae</taxon>
        <taxon>Pteropus</taxon>
    </lineage>
</organism>
<sequence>MCVFCHIEEREFPSKAVDLQHRAKGEKRLGRATYGIQRGFSRAGTRDDWAMHTDVSSLQQFA</sequence>
<gene>
    <name evidence="1" type="ORF">PAL_GLEAN10004380</name>
</gene>
<dbReference type="InParanoid" id="L5L711"/>
<dbReference type="Proteomes" id="UP000010552">
    <property type="component" value="Unassembled WGS sequence"/>
</dbReference>
<dbReference type="EMBL" id="KB030256">
    <property type="protein sequence ID" value="ELK19514.1"/>
    <property type="molecule type" value="Genomic_DNA"/>
</dbReference>
<evidence type="ECO:0000313" key="2">
    <source>
        <dbReference type="Proteomes" id="UP000010552"/>
    </source>
</evidence>
<keyword evidence="2" id="KW-1185">Reference proteome</keyword>
<dbReference type="AlphaFoldDB" id="L5L711"/>
<accession>L5L711</accession>